<reference evidence="1 2" key="1">
    <citation type="journal article" date="2023" name="Commun. Biol.">
        <title>Genome analysis of Parmales, the sister group of diatoms, reveals the evolutionary specialization of diatoms from phago-mixotrophs to photoautotrophs.</title>
        <authorList>
            <person name="Ban H."/>
            <person name="Sato S."/>
            <person name="Yoshikawa S."/>
            <person name="Yamada K."/>
            <person name="Nakamura Y."/>
            <person name="Ichinomiya M."/>
            <person name="Sato N."/>
            <person name="Blanc-Mathieu R."/>
            <person name="Endo H."/>
            <person name="Kuwata A."/>
            <person name="Ogata H."/>
        </authorList>
    </citation>
    <scope>NUCLEOTIDE SEQUENCE [LARGE SCALE GENOMIC DNA]</scope>
</reference>
<dbReference type="PANTHER" id="PTHR11931">
    <property type="entry name" value="PHOSPHOGLYCERATE MUTASE"/>
    <property type="match status" value="1"/>
</dbReference>
<comment type="caution">
    <text evidence="1">The sequence shown here is derived from an EMBL/GenBank/DDBJ whole genome shotgun (WGS) entry which is preliminary data.</text>
</comment>
<dbReference type="Gene3D" id="3.40.50.1240">
    <property type="entry name" value="Phosphoglycerate mutase-like"/>
    <property type="match status" value="1"/>
</dbReference>
<dbReference type="EMBL" id="BRYB01003550">
    <property type="protein sequence ID" value="GMI38619.1"/>
    <property type="molecule type" value="Genomic_DNA"/>
</dbReference>
<protein>
    <recommendedName>
        <fullName evidence="3">Phosphoglycerate mutase</fullName>
    </recommendedName>
</protein>
<name>A0ABQ6N3D4_9STRA</name>
<dbReference type="NCBIfam" id="TIGR01258">
    <property type="entry name" value="pgm_1"/>
    <property type="match status" value="1"/>
</dbReference>
<keyword evidence="2" id="KW-1185">Reference proteome</keyword>
<dbReference type="InterPro" id="IPR029033">
    <property type="entry name" value="His_PPase_superfam"/>
</dbReference>
<accession>A0ABQ6N3D4</accession>
<dbReference type="SUPFAM" id="SSF53254">
    <property type="entry name" value="Phosphoglycerate mutase-like"/>
    <property type="match status" value="1"/>
</dbReference>
<feature type="non-terminal residue" evidence="1">
    <location>
        <position position="1"/>
    </location>
</feature>
<gene>
    <name evidence="1" type="ORF">TeGR_g14199</name>
</gene>
<sequence length="99" mass="10803">ERFMVDWHGELVPAIKSGKRILIAAHGNTLRALVKHLDNISSDEITGLNIPTGAPLVYDLDENMKPIPHPQAIAPLSGRYLGDQESIRNRIAGVAAQTK</sequence>
<evidence type="ECO:0008006" key="3">
    <source>
        <dbReference type="Google" id="ProtNLM"/>
    </source>
</evidence>
<evidence type="ECO:0000313" key="1">
    <source>
        <dbReference type="EMBL" id="GMI38619.1"/>
    </source>
</evidence>
<organism evidence="1 2">
    <name type="scientific">Tetraparma gracilis</name>
    <dbReference type="NCBI Taxonomy" id="2962635"/>
    <lineage>
        <taxon>Eukaryota</taxon>
        <taxon>Sar</taxon>
        <taxon>Stramenopiles</taxon>
        <taxon>Ochrophyta</taxon>
        <taxon>Bolidophyceae</taxon>
        <taxon>Parmales</taxon>
        <taxon>Triparmaceae</taxon>
        <taxon>Tetraparma</taxon>
    </lineage>
</organism>
<proteinExistence type="predicted"/>
<dbReference type="Proteomes" id="UP001165060">
    <property type="component" value="Unassembled WGS sequence"/>
</dbReference>
<dbReference type="InterPro" id="IPR005952">
    <property type="entry name" value="Phosphogly_mut1"/>
</dbReference>
<evidence type="ECO:0000313" key="2">
    <source>
        <dbReference type="Proteomes" id="UP001165060"/>
    </source>
</evidence>
<dbReference type="CDD" id="cd07040">
    <property type="entry name" value="HP"/>
    <property type="match status" value="1"/>
</dbReference>